<organism evidence="10 11">
    <name type="scientific">Oceanobacillus zhaokaii</name>
    <dbReference type="NCBI Taxonomy" id="2052660"/>
    <lineage>
        <taxon>Bacteria</taxon>
        <taxon>Bacillati</taxon>
        <taxon>Bacillota</taxon>
        <taxon>Bacilli</taxon>
        <taxon>Bacillales</taxon>
        <taxon>Bacillaceae</taxon>
        <taxon>Oceanobacillus</taxon>
    </lineage>
</organism>
<dbReference type="SUPFAM" id="SSF81606">
    <property type="entry name" value="PP2C-like"/>
    <property type="match status" value="1"/>
</dbReference>
<evidence type="ECO:0000313" key="11">
    <source>
        <dbReference type="Proteomes" id="UP000253908"/>
    </source>
</evidence>
<evidence type="ECO:0000256" key="8">
    <source>
        <dbReference type="ARBA" id="ARBA00048336"/>
    </source>
</evidence>
<dbReference type="KEGG" id="ocn:CUC15_08930"/>
<dbReference type="EC" id="3.1.3.16" evidence="2"/>
<dbReference type="PROSITE" id="PS51746">
    <property type="entry name" value="PPM_2"/>
    <property type="match status" value="1"/>
</dbReference>
<dbReference type="OrthoDB" id="9801841at2"/>
<evidence type="ECO:0000259" key="9">
    <source>
        <dbReference type="PROSITE" id="PS51746"/>
    </source>
</evidence>
<keyword evidence="5" id="KW-0904">Protein phosphatase</keyword>
<dbReference type="Gene3D" id="3.60.40.10">
    <property type="entry name" value="PPM-type phosphatase domain"/>
    <property type="match status" value="1"/>
</dbReference>
<evidence type="ECO:0000313" key="10">
    <source>
        <dbReference type="EMBL" id="AXI09035.1"/>
    </source>
</evidence>
<evidence type="ECO:0000256" key="3">
    <source>
        <dbReference type="ARBA" id="ARBA00022723"/>
    </source>
</evidence>
<dbReference type="GO" id="GO:0004722">
    <property type="term" value="F:protein serine/threonine phosphatase activity"/>
    <property type="evidence" value="ECO:0007669"/>
    <property type="project" value="UniProtKB-EC"/>
</dbReference>
<dbReference type="Proteomes" id="UP000253908">
    <property type="component" value="Chromosome"/>
</dbReference>
<comment type="catalytic activity">
    <reaction evidence="7">
        <text>O-phospho-L-seryl-[protein] + H2O = L-seryl-[protein] + phosphate</text>
        <dbReference type="Rhea" id="RHEA:20629"/>
        <dbReference type="Rhea" id="RHEA-COMP:9863"/>
        <dbReference type="Rhea" id="RHEA-COMP:11604"/>
        <dbReference type="ChEBI" id="CHEBI:15377"/>
        <dbReference type="ChEBI" id="CHEBI:29999"/>
        <dbReference type="ChEBI" id="CHEBI:43474"/>
        <dbReference type="ChEBI" id="CHEBI:83421"/>
        <dbReference type="EC" id="3.1.3.16"/>
    </reaction>
</comment>
<dbReference type="PANTHER" id="PTHR47992">
    <property type="entry name" value="PROTEIN PHOSPHATASE"/>
    <property type="match status" value="1"/>
</dbReference>
<keyword evidence="3" id="KW-0479">Metal-binding</keyword>
<evidence type="ECO:0000256" key="6">
    <source>
        <dbReference type="ARBA" id="ARBA00023211"/>
    </source>
</evidence>
<dbReference type="EMBL" id="CP024848">
    <property type="protein sequence ID" value="AXI09035.1"/>
    <property type="molecule type" value="Genomic_DNA"/>
</dbReference>
<comment type="catalytic activity">
    <reaction evidence="8">
        <text>O-phospho-L-threonyl-[protein] + H2O = L-threonyl-[protein] + phosphate</text>
        <dbReference type="Rhea" id="RHEA:47004"/>
        <dbReference type="Rhea" id="RHEA-COMP:11060"/>
        <dbReference type="Rhea" id="RHEA-COMP:11605"/>
        <dbReference type="ChEBI" id="CHEBI:15377"/>
        <dbReference type="ChEBI" id="CHEBI:30013"/>
        <dbReference type="ChEBI" id="CHEBI:43474"/>
        <dbReference type="ChEBI" id="CHEBI:61977"/>
        <dbReference type="EC" id="3.1.3.16"/>
    </reaction>
</comment>
<name>A0A345PGA5_9BACI</name>
<dbReference type="InterPro" id="IPR001932">
    <property type="entry name" value="PPM-type_phosphatase-like_dom"/>
</dbReference>
<dbReference type="CDD" id="cd00143">
    <property type="entry name" value="PP2Cc"/>
    <property type="match status" value="1"/>
</dbReference>
<keyword evidence="11" id="KW-1185">Reference proteome</keyword>
<feature type="domain" description="PPM-type phosphatase" evidence="9">
    <location>
        <begin position="2"/>
        <end position="242"/>
    </location>
</feature>
<proteinExistence type="predicted"/>
<dbReference type="SMART" id="SM00332">
    <property type="entry name" value="PP2Cc"/>
    <property type="match status" value="1"/>
</dbReference>
<dbReference type="AlphaFoldDB" id="A0A345PGA5"/>
<keyword evidence="6" id="KW-0464">Manganese</keyword>
<dbReference type="SMART" id="SM00331">
    <property type="entry name" value="PP2C_SIG"/>
    <property type="match status" value="1"/>
</dbReference>
<dbReference type="InterPro" id="IPR036457">
    <property type="entry name" value="PPM-type-like_dom_sf"/>
</dbReference>
<evidence type="ECO:0000256" key="1">
    <source>
        <dbReference type="ARBA" id="ARBA00001936"/>
    </source>
</evidence>
<evidence type="ECO:0000256" key="4">
    <source>
        <dbReference type="ARBA" id="ARBA00022801"/>
    </source>
</evidence>
<sequence>MNGQFLTDRGRVRQHNEDSGGIFYNLAGQFLAIIADGMGGHQAGDVASQMATSLMKDKWERTNDFSAPKDLEAWLVETISEINESIYEHAQKNSECEGMGTTIVIAIHIEEFLSIAHIGDSRCYLLNGKGFRQITEDHSLVNALVQSGQISKVDAQHHPRKNIVLKALGTDTTVEPEINTVGIDTGDKILLCSDGLTDKIEDKELLEVIEQPIDILEAGKQLIDLANARGGEDNISIILASLDSSTEEGESA</sequence>
<protein>
    <recommendedName>
        <fullName evidence="2">protein-serine/threonine phosphatase</fullName>
        <ecNumber evidence="2">3.1.3.16</ecNumber>
    </recommendedName>
</protein>
<reference evidence="11" key="1">
    <citation type="submission" date="2017-11" db="EMBL/GenBank/DDBJ databases">
        <authorList>
            <person name="Zhu W."/>
        </authorList>
    </citation>
    <scope>NUCLEOTIDE SEQUENCE [LARGE SCALE GENOMIC DNA]</scope>
    <source>
        <strain evidence="11">160</strain>
    </source>
</reference>
<evidence type="ECO:0000256" key="5">
    <source>
        <dbReference type="ARBA" id="ARBA00022912"/>
    </source>
</evidence>
<keyword evidence="4" id="KW-0378">Hydrolase</keyword>
<evidence type="ECO:0000256" key="2">
    <source>
        <dbReference type="ARBA" id="ARBA00013081"/>
    </source>
</evidence>
<dbReference type="NCBIfam" id="NF033484">
    <property type="entry name" value="Stp1_PP2C_phos"/>
    <property type="match status" value="1"/>
</dbReference>
<accession>A0A345PGA5</accession>
<evidence type="ECO:0000256" key="7">
    <source>
        <dbReference type="ARBA" id="ARBA00047761"/>
    </source>
</evidence>
<comment type="cofactor">
    <cofactor evidence="1">
        <name>Mn(2+)</name>
        <dbReference type="ChEBI" id="CHEBI:29035"/>
    </cofactor>
</comment>
<dbReference type="Pfam" id="PF13672">
    <property type="entry name" value="PP2C_2"/>
    <property type="match status" value="1"/>
</dbReference>
<dbReference type="RefSeq" id="WP_114916329.1">
    <property type="nucleotide sequence ID" value="NZ_CP024848.1"/>
</dbReference>
<dbReference type="FunFam" id="3.60.40.10:FF:000002">
    <property type="entry name" value="Serine/threonine phosphatase stp"/>
    <property type="match status" value="1"/>
</dbReference>
<gene>
    <name evidence="10" type="ORF">CUC15_08930</name>
</gene>
<dbReference type="GO" id="GO:0046872">
    <property type="term" value="F:metal ion binding"/>
    <property type="evidence" value="ECO:0007669"/>
    <property type="project" value="UniProtKB-KW"/>
</dbReference>
<dbReference type="InterPro" id="IPR015655">
    <property type="entry name" value="PP2C"/>
</dbReference>